<dbReference type="AlphaFoldDB" id="F8MCA9"/>
<dbReference type="HOGENOM" id="CLU_3032937_0_0_1"/>
<feature type="domain" description="Post-transcriptional regulator MKT1 C-terminal" evidence="1">
    <location>
        <begin position="2"/>
        <end position="45"/>
    </location>
</feature>
<evidence type="ECO:0000313" key="3">
    <source>
        <dbReference type="Proteomes" id="UP000008065"/>
    </source>
</evidence>
<accession>F8MCA9</accession>
<reference evidence="3" key="1">
    <citation type="journal article" date="2011" name="Genetics">
        <title>Massive changes in genome architecture accompany the transition to self-fertility in the filamentous fungus Neurospora tetrasperma.</title>
        <authorList>
            <person name="Ellison C.E."/>
            <person name="Stajich J.E."/>
            <person name="Jacobson D.J."/>
            <person name="Natvig D.O."/>
            <person name="Lapidus A."/>
            <person name="Foster B."/>
            <person name="Aerts A."/>
            <person name="Riley R."/>
            <person name="Lindquist E.A."/>
            <person name="Grigoriev I.V."/>
            <person name="Taylor J.W."/>
        </authorList>
    </citation>
    <scope>NUCLEOTIDE SEQUENCE [LARGE SCALE GENOMIC DNA]</scope>
    <source>
        <strain evidence="3">FGSC 2508 / P0657</strain>
    </source>
</reference>
<protein>
    <recommendedName>
        <fullName evidence="1">Post-transcriptional regulator MKT1 C-terminal domain-containing protein</fullName>
    </recommendedName>
</protein>
<dbReference type="VEuPathDB" id="FungiDB:NEUTE1DRAFT_116054"/>
<sequence>MAFSEDLEIACEFFEAVYAGLQTLDGQGISANDMKAWSKAKEYLAPRILKDASGN</sequence>
<gene>
    <name evidence="2" type="ORF">NEUTE1DRAFT_116054</name>
</gene>
<evidence type="ECO:0000259" key="1">
    <source>
        <dbReference type="Pfam" id="PF12246"/>
    </source>
</evidence>
<dbReference type="GeneID" id="20822929"/>
<dbReference type="InterPro" id="IPR022039">
    <property type="entry name" value="MKT1_C"/>
</dbReference>
<evidence type="ECO:0000313" key="2">
    <source>
        <dbReference type="EMBL" id="EGO61264.1"/>
    </source>
</evidence>
<proteinExistence type="predicted"/>
<name>F8MCA9_NEUT8</name>
<keyword evidence="3" id="KW-1185">Reference proteome</keyword>
<dbReference type="KEGG" id="nte:NEUTE1DRAFT116054"/>
<dbReference type="OrthoDB" id="17262at2759"/>
<dbReference type="RefSeq" id="XP_009848361.1">
    <property type="nucleotide sequence ID" value="XM_009850059.1"/>
</dbReference>
<dbReference type="EMBL" id="GL891302">
    <property type="protein sequence ID" value="EGO61264.1"/>
    <property type="molecule type" value="Genomic_DNA"/>
</dbReference>
<dbReference type="Proteomes" id="UP000008065">
    <property type="component" value="Unassembled WGS sequence"/>
</dbReference>
<organism evidence="2 3">
    <name type="scientific">Neurospora tetrasperma (strain FGSC 2508 / ATCC MYA-4615 / P0657)</name>
    <dbReference type="NCBI Taxonomy" id="510951"/>
    <lineage>
        <taxon>Eukaryota</taxon>
        <taxon>Fungi</taxon>
        <taxon>Dikarya</taxon>
        <taxon>Ascomycota</taxon>
        <taxon>Pezizomycotina</taxon>
        <taxon>Sordariomycetes</taxon>
        <taxon>Sordariomycetidae</taxon>
        <taxon>Sordariales</taxon>
        <taxon>Sordariaceae</taxon>
        <taxon>Neurospora</taxon>
    </lineage>
</organism>
<dbReference type="Pfam" id="PF12246">
    <property type="entry name" value="MKT1_C"/>
    <property type="match status" value="1"/>
</dbReference>